<organism evidence="2 3">
    <name type="scientific">Sucra jujuba nucleopolyhedrovirus</name>
    <dbReference type="NCBI Taxonomy" id="1563660"/>
    <lineage>
        <taxon>Viruses</taxon>
        <taxon>Viruses incertae sedis</taxon>
        <taxon>Naldaviricetes</taxon>
        <taxon>Lefavirales</taxon>
        <taxon>Baculoviridae</taxon>
        <taxon>Alphabaculovirus</taxon>
        <taxon>Alphabaculovirus sujujubae</taxon>
    </lineage>
</organism>
<evidence type="ECO:0000313" key="2">
    <source>
        <dbReference type="EMBL" id="AIU41268.1"/>
    </source>
</evidence>
<dbReference type="EMBL" id="KJ676450">
    <property type="protein sequence ID" value="AIU41268.1"/>
    <property type="molecule type" value="Genomic_DNA"/>
</dbReference>
<accession>A0A097P8W7</accession>
<dbReference type="KEGG" id="vg:26382484"/>
<dbReference type="PROSITE" id="PS51462">
    <property type="entry name" value="NUDIX"/>
    <property type="match status" value="1"/>
</dbReference>
<proteinExistence type="predicted"/>
<dbReference type="InterPro" id="IPR000086">
    <property type="entry name" value="NUDIX_hydrolase_dom"/>
</dbReference>
<dbReference type="OrthoDB" id="12499at10239"/>
<dbReference type="RefSeq" id="YP_009186720.1">
    <property type="nucleotide sequence ID" value="NC_028636.1"/>
</dbReference>
<dbReference type="GeneID" id="26382484"/>
<name>A0A097P8W7_9ABAC</name>
<dbReference type="Proteomes" id="UP000201917">
    <property type="component" value="Segment"/>
</dbReference>
<sequence>MRCAGLFLIIEPDKAVLLCARRSYDRNTSFNSHDALQRANFLEKISIPRGKRDGQDVFDYETAVREFIEETGTFFDEAVIYRVPFVLQWNDHGTMYKYAIYVGILRGILKNVSREPNTFCVKLSTVCTEKPNEYSVNIESRSINNEMPRQLFISTLTDYFKYMNDKQLTTYDYSNYVEFFSFVKRVKNKFDFGRVDEFFLISLKLFESADLRAAARWKGQRSKIVTAARRELLNILNPVV</sequence>
<dbReference type="SUPFAM" id="SSF55811">
    <property type="entry name" value="Nudix"/>
    <property type="match status" value="1"/>
</dbReference>
<keyword evidence="3" id="KW-1185">Reference proteome</keyword>
<evidence type="ECO:0000259" key="1">
    <source>
        <dbReference type="PROSITE" id="PS51462"/>
    </source>
</evidence>
<reference evidence="2 3" key="1">
    <citation type="journal article" date="2014" name="PLoS ONE">
        <title>Genomic Sequencing and Analysis of Sucra jujuba Nucleopolyhedrovirus.</title>
        <authorList>
            <person name="Liu X."/>
            <person name="Yin F."/>
            <person name="Zhu Z."/>
            <person name="Hou D."/>
            <person name="Wang J."/>
            <person name="Zhang L."/>
            <person name="Wang M."/>
            <person name="Wang H."/>
            <person name="Hu Z."/>
            <person name="Deng F."/>
        </authorList>
    </citation>
    <scope>NUCLEOTIDE SEQUENCE [LARGE SCALE GENOMIC DNA]</scope>
    <source>
        <strain evidence="2">473</strain>
    </source>
</reference>
<protein>
    <submittedName>
        <fullName evidence="2">Bv-e31</fullName>
    </submittedName>
</protein>
<evidence type="ECO:0000313" key="3">
    <source>
        <dbReference type="Proteomes" id="UP000201917"/>
    </source>
</evidence>
<dbReference type="InterPro" id="IPR015797">
    <property type="entry name" value="NUDIX_hydrolase-like_dom_sf"/>
</dbReference>
<feature type="domain" description="Nudix hydrolase" evidence="1">
    <location>
        <begin position="1"/>
        <end position="181"/>
    </location>
</feature>